<feature type="domain" description="GH3 C-terminal" evidence="4">
    <location>
        <begin position="326"/>
        <end position="444"/>
    </location>
</feature>
<dbReference type="Pfam" id="PF23572">
    <property type="entry name" value="GH3_C"/>
    <property type="match status" value="1"/>
</dbReference>
<name>A0A9Q1QNM3_9CARY</name>
<comment type="caution">
    <text evidence="5">The sequence shown here is derived from an EMBL/GenBank/DDBJ whole genome shotgun (WGS) entry which is preliminary data.</text>
</comment>
<keyword evidence="6" id="KW-1185">Reference proteome</keyword>
<feature type="domain" description="GH3 middle" evidence="3">
    <location>
        <begin position="210"/>
        <end position="260"/>
    </location>
</feature>
<dbReference type="GO" id="GO:0005737">
    <property type="term" value="C:cytoplasm"/>
    <property type="evidence" value="ECO:0007669"/>
    <property type="project" value="TreeGrafter"/>
</dbReference>
<dbReference type="EMBL" id="JAKOGI010000022">
    <property type="protein sequence ID" value="KAJ8449413.1"/>
    <property type="molecule type" value="Genomic_DNA"/>
</dbReference>
<dbReference type="InterPro" id="IPR055377">
    <property type="entry name" value="GH3_M"/>
</dbReference>
<sequence length="471" mass="53086">MLKKRENLKMDEASASASALAFIEEVTSKCDEVQRKVLEEIISQNIETEYLTQHGISKGVQSDRLSSPKYRFIIFIYLHEHKCAVIFSSGTSKGAPKMIPTIAEDMDRKHMFNSLPKHIMNEKPSCEPQKKSLQSVSHACREGDWKGIIRRLWPNTKYLEVIVTGSMAQYVPALDYYSDGLPKASVRYATSEAAIGINLNPLCDPSEVSYTVIPTTAYFEFIPLDSPCDSPSDLVDLANVQVGKEYEIVVTNYAGLYRYILAYNFCCLHSMRSTRVKLKRSEKWCRYRIGDVVLVTGFHNSSPQLKYARRKNILLSIDADKTDESDLQRAMEKMSALLQPLGTRVVDYTSYADVSTIPGHYVIYLELVGKGNGANKEALIRQCCLAMEEALGYIYRYLRVKGQIGPLEIRAVKNGTFEELMEYATSRGGASINQYKVPRCVTSHPALELLRSHVLSAYFSPSLPHLQQLPP</sequence>
<evidence type="ECO:0000313" key="5">
    <source>
        <dbReference type="EMBL" id="KAJ8449413.1"/>
    </source>
</evidence>
<dbReference type="GO" id="GO:0016881">
    <property type="term" value="F:acid-amino acid ligase activity"/>
    <property type="evidence" value="ECO:0007669"/>
    <property type="project" value="TreeGrafter"/>
</dbReference>
<dbReference type="Pfam" id="PF23571">
    <property type="entry name" value="GH3_M"/>
    <property type="match status" value="2"/>
</dbReference>
<proteinExistence type="inferred from homology"/>
<dbReference type="PANTHER" id="PTHR31901:SF96">
    <property type="entry name" value="INDOLE-3-ACETIC ACID-AMIDO SYNTHETASE GH3.1-RELATED"/>
    <property type="match status" value="1"/>
</dbReference>
<dbReference type="AlphaFoldDB" id="A0A9Q1QNM3"/>
<evidence type="ECO:0000259" key="4">
    <source>
        <dbReference type="Pfam" id="PF23572"/>
    </source>
</evidence>
<gene>
    <name evidence="5" type="ORF">Cgig2_002545</name>
</gene>
<protein>
    <submittedName>
        <fullName evidence="5">Uncharacterized protein</fullName>
    </submittedName>
</protein>
<dbReference type="Proteomes" id="UP001153076">
    <property type="component" value="Unassembled WGS sequence"/>
</dbReference>
<comment type="similarity">
    <text evidence="1">Belongs to the IAA-amido conjugating enzyme family.</text>
</comment>
<evidence type="ECO:0000259" key="3">
    <source>
        <dbReference type="Pfam" id="PF23571"/>
    </source>
</evidence>
<dbReference type="PANTHER" id="PTHR31901">
    <property type="entry name" value="GH3 DOMAIN-CONTAINING PROTEIN"/>
    <property type="match status" value="1"/>
</dbReference>
<dbReference type="InterPro" id="IPR004993">
    <property type="entry name" value="GH3"/>
</dbReference>
<dbReference type="Pfam" id="PF03321">
    <property type="entry name" value="GH3"/>
    <property type="match status" value="2"/>
</dbReference>
<organism evidence="5 6">
    <name type="scientific">Carnegiea gigantea</name>
    <dbReference type="NCBI Taxonomy" id="171969"/>
    <lineage>
        <taxon>Eukaryota</taxon>
        <taxon>Viridiplantae</taxon>
        <taxon>Streptophyta</taxon>
        <taxon>Embryophyta</taxon>
        <taxon>Tracheophyta</taxon>
        <taxon>Spermatophyta</taxon>
        <taxon>Magnoliopsida</taxon>
        <taxon>eudicotyledons</taxon>
        <taxon>Gunneridae</taxon>
        <taxon>Pentapetalae</taxon>
        <taxon>Caryophyllales</taxon>
        <taxon>Cactineae</taxon>
        <taxon>Cactaceae</taxon>
        <taxon>Cactoideae</taxon>
        <taxon>Echinocereeae</taxon>
        <taxon>Carnegiea</taxon>
    </lineage>
</organism>
<evidence type="ECO:0000256" key="2">
    <source>
        <dbReference type="ARBA" id="ARBA00022598"/>
    </source>
</evidence>
<reference evidence="5" key="1">
    <citation type="submission" date="2022-04" db="EMBL/GenBank/DDBJ databases">
        <title>Carnegiea gigantea Genome sequencing and assembly v2.</title>
        <authorList>
            <person name="Copetti D."/>
            <person name="Sanderson M.J."/>
            <person name="Burquez A."/>
            <person name="Wojciechowski M.F."/>
        </authorList>
    </citation>
    <scope>NUCLEOTIDE SEQUENCE</scope>
    <source>
        <strain evidence="5">SGP5-SGP5p</strain>
        <tissue evidence="5">Aerial part</tissue>
    </source>
</reference>
<dbReference type="InterPro" id="IPR055378">
    <property type="entry name" value="GH3_C"/>
</dbReference>
<keyword evidence="2" id="KW-0436">Ligase</keyword>
<evidence type="ECO:0000313" key="6">
    <source>
        <dbReference type="Proteomes" id="UP001153076"/>
    </source>
</evidence>
<dbReference type="OrthoDB" id="10004661at2759"/>
<accession>A0A9Q1QNM3</accession>
<evidence type="ECO:0000256" key="1">
    <source>
        <dbReference type="ARBA" id="ARBA00008068"/>
    </source>
</evidence>
<feature type="domain" description="GH3 middle" evidence="3">
    <location>
        <begin position="285"/>
        <end position="310"/>
    </location>
</feature>